<proteinExistence type="predicted"/>
<sequence>MFARSESIWLRIMPLEGGIFLLASALFGGLLAITPVVSLVFLLMTVWYGVESVFRQRARHTPLLDMGIIAGGVLVWFSPGLALVAGAARAVLTGSIAFSRPQRVYFLESDPIAFWQSIGFMLIVAAALSYPAWQYWKTKYANRRTAG</sequence>
<keyword evidence="1" id="KW-1133">Transmembrane helix</keyword>
<evidence type="ECO:0000313" key="3">
    <source>
        <dbReference type="Proteomes" id="UP000599523"/>
    </source>
</evidence>
<keyword evidence="3" id="KW-1185">Reference proteome</keyword>
<protein>
    <submittedName>
        <fullName evidence="2">Uncharacterized protein</fullName>
    </submittedName>
</protein>
<keyword evidence="1" id="KW-0812">Transmembrane</keyword>
<dbReference type="EMBL" id="WTVM01000143">
    <property type="protein sequence ID" value="NMG04668.1"/>
    <property type="molecule type" value="Genomic_DNA"/>
</dbReference>
<feature type="transmembrane region" description="Helical" evidence="1">
    <location>
        <begin position="112"/>
        <end position="133"/>
    </location>
</feature>
<organism evidence="2 3">
    <name type="scientific">Azoarcus taiwanensis</name>
    <dbReference type="NCBI Taxonomy" id="666964"/>
    <lineage>
        <taxon>Bacteria</taxon>
        <taxon>Pseudomonadati</taxon>
        <taxon>Pseudomonadota</taxon>
        <taxon>Betaproteobacteria</taxon>
        <taxon>Rhodocyclales</taxon>
        <taxon>Zoogloeaceae</taxon>
        <taxon>Azoarcus</taxon>
    </lineage>
</organism>
<name>A0A972FFJ8_9RHOO</name>
<feature type="transmembrane region" description="Helical" evidence="1">
    <location>
        <begin position="68"/>
        <end position="92"/>
    </location>
</feature>
<dbReference type="AlphaFoldDB" id="A0A972FFJ8"/>
<feature type="transmembrane region" description="Helical" evidence="1">
    <location>
        <begin position="20"/>
        <end position="47"/>
    </location>
</feature>
<evidence type="ECO:0000256" key="1">
    <source>
        <dbReference type="SAM" id="Phobius"/>
    </source>
</evidence>
<dbReference type="Proteomes" id="UP000599523">
    <property type="component" value="Unassembled WGS sequence"/>
</dbReference>
<accession>A0A972FFJ8</accession>
<comment type="caution">
    <text evidence="2">The sequence shown here is derived from an EMBL/GenBank/DDBJ whole genome shotgun (WGS) entry which is preliminary data.</text>
</comment>
<keyword evidence="1" id="KW-0472">Membrane</keyword>
<reference evidence="2" key="1">
    <citation type="submission" date="2019-12" db="EMBL/GenBank/DDBJ databases">
        <title>Comparative genomics gives insights into the taxonomy of the Azoarcus-Aromatoleum group and reveals separate origins of nif in the plant-associated Azoarcus and non-plant-associated Aromatoleum sub-groups.</title>
        <authorList>
            <person name="Lafos M."/>
            <person name="Maluk M."/>
            <person name="Batista M."/>
            <person name="Junghare M."/>
            <person name="Carmona M."/>
            <person name="Faoro H."/>
            <person name="Cruz L.M."/>
            <person name="Battistoni F."/>
            <person name="De Souza E."/>
            <person name="Pedrosa F."/>
            <person name="Chen W.-M."/>
            <person name="Poole P.S."/>
            <person name="Dixon R.A."/>
            <person name="James E.K."/>
        </authorList>
    </citation>
    <scope>NUCLEOTIDE SEQUENCE</scope>
    <source>
        <strain evidence="2">NSC3</strain>
    </source>
</reference>
<gene>
    <name evidence="2" type="ORF">GPA21_17075</name>
</gene>
<evidence type="ECO:0000313" key="2">
    <source>
        <dbReference type="EMBL" id="NMG04668.1"/>
    </source>
</evidence>